<dbReference type="EMBL" id="NXGX01000004">
    <property type="protein sequence ID" value="PKR58238.1"/>
    <property type="molecule type" value="Genomic_DNA"/>
</dbReference>
<sequence>MPVHAMQRHGLVGDYWLGITKIKKPGLYGRAFLVSDNQPSFQLTKPSYDSGLRAKKDHPKVVF</sequence>
<gene>
    <name evidence="1" type="ORF">COO92_10835</name>
</gene>
<evidence type="ECO:0000313" key="2">
    <source>
        <dbReference type="Proteomes" id="UP000233332"/>
    </source>
</evidence>
<dbReference type="Proteomes" id="UP000233332">
    <property type="component" value="Unassembled WGS sequence"/>
</dbReference>
<comment type="caution">
    <text evidence="1">The sequence shown here is derived from an EMBL/GenBank/DDBJ whole genome shotgun (WGS) entry which is preliminary data.</text>
</comment>
<protein>
    <submittedName>
        <fullName evidence="1">Uncharacterized protein</fullName>
    </submittedName>
</protein>
<organism evidence="1 2">
    <name type="scientific">Thalassospira lohafexi</name>
    <dbReference type="NCBI Taxonomy" id="744227"/>
    <lineage>
        <taxon>Bacteria</taxon>
        <taxon>Pseudomonadati</taxon>
        <taxon>Pseudomonadota</taxon>
        <taxon>Alphaproteobacteria</taxon>
        <taxon>Rhodospirillales</taxon>
        <taxon>Thalassospiraceae</taxon>
        <taxon>Thalassospira</taxon>
    </lineage>
</organism>
<name>A0A2N3L605_9PROT</name>
<dbReference type="AlphaFoldDB" id="A0A2N3L605"/>
<reference evidence="1 2" key="1">
    <citation type="submission" date="2017-09" db="EMBL/GenBank/DDBJ databases">
        <title>Biodiversity and function of Thalassospira species in the particle-attached aromatic-hydrocarbon-degrading consortia from the surface seawater of the China South Sea.</title>
        <authorList>
            <person name="Dong C."/>
            <person name="Lai Q."/>
            <person name="Shao Z."/>
        </authorList>
    </citation>
    <scope>NUCLEOTIDE SEQUENCE [LARGE SCALE GENOMIC DNA]</scope>
    <source>
        <strain evidence="1 2">139Z-12</strain>
    </source>
</reference>
<accession>A0A2N3L605</accession>
<keyword evidence="2" id="KW-1185">Reference proteome</keyword>
<evidence type="ECO:0000313" key="1">
    <source>
        <dbReference type="EMBL" id="PKR58238.1"/>
    </source>
</evidence>
<proteinExistence type="predicted"/>